<comment type="caution">
    <text evidence="1">The sequence shown here is derived from an EMBL/GenBank/DDBJ whole genome shotgun (WGS) entry which is preliminary data.</text>
</comment>
<dbReference type="EMBL" id="JAVHNQ010000017">
    <property type="protein sequence ID" value="KAK6330515.1"/>
    <property type="molecule type" value="Genomic_DNA"/>
</dbReference>
<gene>
    <name evidence="1" type="ORF">TWF696_003404</name>
</gene>
<sequence length="95" mass="10578">MQEARFGRETSITELEKQVAKLQRLQQRFVSKDQALIASCGCVLGTESLRGKSLDRKKPCTLHCTAHSLAQRPEPAYQSILFMLSDSNSAISPKL</sequence>
<dbReference type="Proteomes" id="UP001375240">
    <property type="component" value="Unassembled WGS sequence"/>
</dbReference>
<name>A0AAV9TXW5_9PEZI</name>
<accession>A0AAV9TXW5</accession>
<evidence type="ECO:0000313" key="1">
    <source>
        <dbReference type="EMBL" id="KAK6330515.1"/>
    </source>
</evidence>
<reference evidence="1 2" key="1">
    <citation type="submission" date="2019-10" db="EMBL/GenBank/DDBJ databases">
        <authorList>
            <person name="Palmer J.M."/>
        </authorList>
    </citation>
    <scope>NUCLEOTIDE SEQUENCE [LARGE SCALE GENOMIC DNA]</scope>
    <source>
        <strain evidence="1 2">TWF696</strain>
    </source>
</reference>
<organism evidence="1 2">
    <name type="scientific">Orbilia brochopaga</name>
    <dbReference type="NCBI Taxonomy" id="3140254"/>
    <lineage>
        <taxon>Eukaryota</taxon>
        <taxon>Fungi</taxon>
        <taxon>Dikarya</taxon>
        <taxon>Ascomycota</taxon>
        <taxon>Pezizomycotina</taxon>
        <taxon>Orbiliomycetes</taxon>
        <taxon>Orbiliales</taxon>
        <taxon>Orbiliaceae</taxon>
        <taxon>Orbilia</taxon>
    </lineage>
</organism>
<dbReference type="AlphaFoldDB" id="A0AAV9TXW5"/>
<proteinExistence type="predicted"/>
<keyword evidence="2" id="KW-1185">Reference proteome</keyword>
<evidence type="ECO:0000313" key="2">
    <source>
        <dbReference type="Proteomes" id="UP001375240"/>
    </source>
</evidence>
<protein>
    <submittedName>
        <fullName evidence="1">Uncharacterized protein</fullName>
    </submittedName>
</protein>